<dbReference type="GO" id="GO:0005524">
    <property type="term" value="F:ATP binding"/>
    <property type="evidence" value="ECO:0007669"/>
    <property type="project" value="TreeGrafter"/>
</dbReference>
<evidence type="ECO:0000313" key="2">
    <source>
        <dbReference type="EMBL" id="TDD65172.1"/>
    </source>
</evidence>
<comment type="caution">
    <text evidence="2">The sequence shown here is derived from an EMBL/GenBank/DDBJ whole genome shotgun (WGS) entry which is preliminary data.</text>
</comment>
<dbReference type="InterPro" id="IPR017746">
    <property type="entry name" value="Cellulose_synthase_operon_BcsQ"/>
</dbReference>
<dbReference type="Gene3D" id="3.40.50.300">
    <property type="entry name" value="P-loop containing nucleotide triphosphate hydrolases"/>
    <property type="match status" value="1"/>
</dbReference>
<dbReference type="EMBL" id="SMKU01000420">
    <property type="protein sequence ID" value="TDD65172.1"/>
    <property type="molecule type" value="Genomic_DNA"/>
</dbReference>
<feature type="domain" description="Rv3660c-like CheY-like N-terminal" evidence="1">
    <location>
        <begin position="8"/>
        <end position="114"/>
    </location>
</feature>
<evidence type="ECO:0000313" key="3">
    <source>
        <dbReference type="Proteomes" id="UP000294513"/>
    </source>
</evidence>
<dbReference type="GO" id="GO:0051782">
    <property type="term" value="P:negative regulation of cell division"/>
    <property type="evidence" value="ECO:0007669"/>
    <property type="project" value="TreeGrafter"/>
</dbReference>
<dbReference type="Pfam" id="PF06564">
    <property type="entry name" value="CBP_BcsQ"/>
    <property type="match status" value="1"/>
</dbReference>
<name>A0A4R5A6I8_9ACTN</name>
<gene>
    <name evidence="2" type="ORF">E1298_41665</name>
</gene>
<dbReference type="RefSeq" id="WP_131902902.1">
    <property type="nucleotide sequence ID" value="NZ_SMKU01000420.1"/>
</dbReference>
<dbReference type="NCBIfam" id="TIGR03815">
    <property type="entry name" value="CpaE_hom_Actino"/>
    <property type="match status" value="1"/>
</dbReference>
<dbReference type="InterPro" id="IPR059050">
    <property type="entry name" value="Rv3660c_N"/>
</dbReference>
<dbReference type="SUPFAM" id="SSF52540">
    <property type="entry name" value="P-loop containing nucleoside triphosphate hydrolases"/>
    <property type="match status" value="1"/>
</dbReference>
<dbReference type="SUPFAM" id="SSF52172">
    <property type="entry name" value="CheY-like"/>
    <property type="match status" value="1"/>
</dbReference>
<dbReference type="GO" id="GO:0005829">
    <property type="term" value="C:cytosol"/>
    <property type="evidence" value="ECO:0007669"/>
    <property type="project" value="TreeGrafter"/>
</dbReference>
<evidence type="ECO:0000259" key="1">
    <source>
        <dbReference type="Pfam" id="PF26563"/>
    </source>
</evidence>
<dbReference type="GO" id="GO:0009898">
    <property type="term" value="C:cytoplasmic side of plasma membrane"/>
    <property type="evidence" value="ECO:0007669"/>
    <property type="project" value="TreeGrafter"/>
</dbReference>
<dbReference type="InterPro" id="IPR050625">
    <property type="entry name" value="ParA/MinD_ATPase"/>
</dbReference>
<sequence length="360" mass="37563">MNIAALIVTGDPAIADGLLRLAAAADAHAEVAYGPDEARAAWTWPALILVGADLAEEVASAALQRRPGVVLVTNSAATSETYRMAVEVGAQDVAVLPDNESWLVDAFATASEPDGTWAATLCVVGARGGAGASVLAAALGLCAASTGLRTLLVDADPYGGGLDLMLGLESHEGVRWHDLAERRGRLNTATLREALPRSGDLSVLSWRRGEPVPVPQEAALSLFDAALRGFDLVIADVPRYPGEVGRAALRAADVTFLLVPAEVRATIAADGLSTALRRDTSDLRLIVQGPAPGGLTPEVVAQALELPSAGTFDRDRRLPAAIDEGQLAHLCRRGPLTDFCDGILADLSLQPYAYREEEAA</sequence>
<dbReference type="Proteomes" id="UP000294513">
    <property type="component" value="Unassembled WGS sequence"/>
</dbReference>
<dbReference type="InterPro" id="IPR027417">
    <property type="entry name" value="P-loop_NTPase"/>
</dbReference>
<dbReference type="AlphaFoldDB" id="A0A4R5A6I8"/>
<proteinExistence type="predicted"/>
<accession>A0A4R5A6I8</accession>
<dbReference type="Pfam" id="PF26563">
    <property type="entry name" value="Rv3660c_N"/>
    <property type="match status" value="1"/>
</dbReference>
<keyword evidence="3" id="KW-1185">Reference proteome</keyword>
<dbReference type="InterPro" id="IPR011006">
    <property type="entry name" value="CheY-like_superfamily"/>
</dbReference>
<dbReference type="InterPro" id="IPR022521">
    <property type="entry name" value="Rv3660c"/>
</dbReference>
<dbReference type="PANTHER" id="PTHR43384:SF11">
    <property type="entry name" value="SEPTUM SITE DETERMINING PROTEIN"/>
    <property type="match status" value="1"/>
</dbReference>
<protein>
    <recommendedName>
        <fullName evidence="1">Rv3660c-like CheY-like N-terminal domain-containing protein</fullName>
    </recommendedName>
</protein>
<dbReference type="GO" id="GO:0016887">
    <property type="term" value="F:ATP hydrolysis activity"/>
    <property type="evidence" value="ECO:0007669"/>
    <property type="project" value="TreeGrafter"/>
</dbReference>
<dbReference type="PANTHER" id="PTHR43384">
    <property type="entry name" value="SEPTUM SITE-DETERMINING PROTEIN MIND HOMOLOG, CHLOROPLASTIC-RELATED"/>
    <property type="match status" value="1"/>
</dbReference>
<reference evidence="2 3" key="1">
    <citation type="submission" date="2019-03" db="EMBL/GenBank/DDBJ databases">
        <title>Draft genome sequences of novel Actinobacteria.</title>
        <authorList>
            <person name="Sahin N."/>
            <person name="Ay H."/>
            <person name="Saygin H."/>
        </authorList>
    </citation>
    <scope>NUCLEOTIDE SEQUENCE [LARGE SCALE GENOMIC DNA]</scope>
    <source>
        <strain evidence="2 3">H3C3</strain>
    </source>
</reference>
<dbReference type="OrthoDB" id="3252838at2"/>
<organism evidence="2 3">
    <name type="scientific">Actinomadura rubrisoli</name>
    <dbReference type="NCBI Taxonomy" id="2530368"/>
    <lineage>
        <taxon>Bacteria</taxon>
        <taxon>Bacillati</taxon>
        <taxon>Actinomycetota</taxon>
        <taxon>Actinomycetes</taxon>
        <taxon>Streptosporangiales</taxon>
        <taxon>Thermomonosporaceae</taxon>
        <taxon>Actinomadura</taxon>
    </lineage>
</organism>